<sequence>MTKRRKLSMFLALVLVIAILSAYWFYLAKPSGLPTEKEIMSMAAKEDTTFRPDNIQEILAIDSTHVLVPFITSKDTYGLIFVVWKHHKWAMDSIVTNGSPRIWTFKKNDPSSQYIVWNMHPDDQLGQIDFYLLKRRSYSGSGGISTYEPGTQMKTTALLDESTYGFKKLPKDWAYYMENFKDTSRNEPHSMFDNFFSHSSMYIGWLPMNKNGESVFPEQSVNGESYHRGDEIID</sequence>
<keyword evidence="3" id="KW-1185">Reference proteome</keyword>
<protein>
    <submittedName>
        <fullName evidence="2">Uncharacterized protein</fullName>
    </submittedName>
</protein>
<evidence type="ECO:0000313" key="2">
    <source>
        <dbReference type="EMBL" id="RDI38491.1"/>
    </source>
</evidence>
<keyword evidence="1" id="KW-0812">Transmembrane</keyword>
<organism evidence="2 3">
    <name type="scientific">Falsibacillus pallidus</name>
    <dbReference type="NCBI Taxonomy" id="493781"/>
    <lineage>
        <taxon>Bacteria</taxon>
        <taxon>Bacillati</taxon>
        <taxon>Bacillota</taxon>
        <taxon>Bacilli</taxon>
        <taxon>Bacillales</taxon>
        <taxon>Bacillaceae</taxon>
        <taxon>Falsibacillus</taxon>
    </lineage>
</organism>
<proteinExistence type="predicted"/>
<dbReference type="Proteomes" id="UP000255326">
    <property type="component" value="Unassembled WGS sequence"/>
</dbReference>
<keyword evidence="1" id="KW-1133">Transmembrane helix</keyword>
<dbReference type="RefSeq" id="WP_114746914.1">
    <property type="nucleotide sequence ID" value="NZ_QQAY01000017.1"/>
</dbReference>
<evidence type="ECO:0000313" key="3">
    <source>
        <dbReference type="Proteomes" id="UP000255326"/>
    </source>
</evidence>
<keyword evidence="1" id="KW-0472">Membrane</keyword>
<dbReference type="AlphaFoldDB" id="A0A370G3P8"/>
<comment type="caution">
    <text evidence="2">The sequence shown here is derived from an EMBL/GenBank/DDBJ whole genome shotgun (WGS) entry which is preliminary data.</text>
</comment>
<accession>A0A370G3P8</accession>
<gene>
    <name evidence="2" type="ORF">DFR59_11733</name>
</gene>
<feature type="transmembrane region" description="Helical" evidence="1">
    <location>
        <begin position="7"/>
        <end position="26"/>
    </location>
</feature>
<dbReference type="EMBL" id="QQAY01000017">
    <property type="protein sequence ID" value="RDI38491.1"/>
    <property type="molecule type" value="Genomic_DNA"/>
</dbReference>
<reference evidence="2 3" key="1">
    <citation type="submission" date="2018-07" db="EMBL/GenBank/DDBJ databases">
        <title>Genomic Encyclopedia of Type Strains, Phase IV (KMG-IV): sequencing the most valuable type-strain genomes for metagenomic binning, comparative biology and taxonomic classification.</title>
        <authorList>
            <person name="Goeker M."/>
        </authorList>
    </citation>
    <scope>NUCLEOTIDE SEQUENCE [LARGE SCALE GENOMIC DNA]</scope>
    <source>
        <strain evidence="2 3">DSM 25281</strain>
    </source>
</reference>
<dbReference type="OrthoDB" id="2452975at2"/>
<evidence type="ECO:0000256" key="1">
    <source>
        <dbReference type="SAM" id="Phobius"/>
    </source>
</evidence>
<name>A0A370G3P8_9BACI</name>